<comment type="caution">
    <text evidence="2">The sequence shown here is derived from an EMBL/GenBank/DDBJ whole genome shotgun (WGS) entry which is preliminary data.</text>
</comment>
<dbReference type="InterPro" id="IPR036047">
    <property type="entry name" value="F-box-like_dom_sf"/>
</dbReference>
<dbReference type="InterPro" id="IPR032675">
    <property type="entry name" value="LRR_dom_sf"/>
</dbReference>
<evidence type="ECO:0000313" key="3">
    <source>
        <dbReference type="Proteomes" id="UP001642540"/>
    </source>
</evidence>
<organism evidence="2 3">
    <name type="scientific">Orchesella dallaii</name>
    <dbReference type="NCBI Taxonomy" id="48710"/>
    <lineage>
        <taxon>Eukaryota</taxon>
        <taxon>Metazoa</taxon>
        <taxon>Ecdysozoa</taxon>
        <taxon>Arthropoda</taxon>
        <taxon>Hexapoda</taxon>
        <taxon>Collembola</taxon>
        <taxon>Entomobryomorpha</taxon>
        <taxon>Entomobryoidea</taxon>
        <taxon>Orchesellidae</taxon>
        <taxon>Orchesellinae</taxon>
        <taxon>Orchesella</taxon>
    </lineage>
</organism>
<accession>A0ABP1RYU9</accession>
<reference evidence="2 3" key="1">
    <citation type="submission" date="2024-08" db="EMBL/GenBank/DDBJ databases">
        <authorList>
            <person name="Cucini C."/>
            <person name="Frati F."/>
        </authorList>
    </citation>
    <scope>NUCLEOTIDE SEQUENCE [LARGE SCALE GENOMIC DNA]</scope>
</reference>
<dbReference type="Pfam" id="PF12937">
    <property type="entry name" value="F-box-like"/>
    <property type="match status" value="1"/>
</dbReference>
<proteinExistence type="predicted"/>
<dbReference type="EMBL" id="CAXLJM020000124">
    <property type="protein sequence ID" value="CAL8138836.1"/>
    <property type="molecule type" value="Genomic_DNA"/>
</dbReference>
<dbReference type="Gene3D" id="1.20.1280.50">
    <property type="match status" value="1"/>
</dbReference>
<protein>
    <recommendedName>
        <fullName evidence="1">F-box domain-containing protein</fullName>
    </recommendedName>
</protein>
<dbReference type="Gene3D" id="3.80.10.10">
    <property type="entry name" value="Ribonuclease Inhibitor"/>
    <property type="match status" value="1"/>
</dbReference>
<name>A0ABP1RYU9_9HEXA</name>
<dbReference type="SUPFAM" id="SSF52047">
    <property type="entry name" value="RNI-like"/>
    <property type="match status" value="1"/>
</dbReference>
<evidence type="ECO:0000259" key="1">
    <source>
        <dbReference type="Pfam" id="PF12937"/>
    </source>
</evidence>
<gene>
    <name evidence="2" type="ORF">ODALV1_LOCUS27556</name>
</gene>
<dbReference type="Proteomes" id="UP001642540">
    <property type="component" value="Unassembled WGS sequence"/>
</dbReference>
<sequence length="435" mass="50510">MAQSIQNICYLPPELLEQIFSWLEDGKDFQSVINTCPLWHDIMEYRKAEKLFAQVLPILMEEETRRYPLNNMLALRQVCKEWKQETDRQLALARPDRFDERFDSDAYSFYGAEKMQRFLMHASALPDGINPILGNFVSFIGVEQQHFGLCMQLIRGYGTYIKSIDLGAYTDRFPIHELQLALTFLPNLEYMFVNTYVEDWTVGYQVLTLPPLPLLKDLCLQTQLPWPCWSRADYLRHQQLIDSFVTAYGPHLESLSCCPLLLRLESISDRLPNLTSLEIEGMRRVSFTEEDIHTLSQANCQLQRLVICSFGAPTIQCSTALMEMLNNFSETLVSLHISIQLERSLEPSDLNVFPNLERVSLRVSSTFSVFLAAMRNRLNLFSAVCPNLKSFRITTVGTKMNAAVRQQLQFAQMERVFQQLQEFTHRRYESDVYKM</sequence>
<keyword evidence="3" id="KW-1185">Reference proteome</keyword>
<dbReference type="InterPro" id="IPR001810">
    <property type="entry name" value="F-box_dom"/>
</dbReference>
<dbReference type="SUPFAM" id="SSF81383">
    <property type="entry name" value="F-box domain"/>
    <property type="match status" value="1"/>
</dbReference>
<feature type="domain" description="F-box" evidence="1">
    <location>
        <begin position="8"/>
        <end position="42"/>
    </location>
</feature>
<evidence type="ECO:0000313" key="2">
    <source>
        <dbReference type="EMBL" id="CAL8138836.1"/>
    </source>
</evidence>